<sequence>MEVRLNSSYTVRKPLRVPTNDAVLAGCRFEHPGVPTSGNPFTKPQDGANPYKISKEMIKIDLAEERPSWILSCYGPGKDAPDQLFGGYPREQSLEEVMVYIRGSANQQQAVSFISS</sequence>
<comment type="caution">
    <text evidence="1">The sequence shown here is derived from an EMBL/GenBank/DDBJ whole genome shotgun (WGS) entry which is preliminary data.</text>
</comment>
<dbReference type="EMBL" id="JAPUUL010003199">
    <property type="protein sequence ID" value="KAJ8124227.1"/>
    <property type="molecule type" value="Genomic_DNA"/>
</dbReference>
<name>A0ACC2JA73_9PEZI</name>
<gene>
    <name evidence="1" type="ORF">O1611_g9414</name>
</gene>
<keyword evidence="2" id="KW-1185">Reference proteome</keyword>
<organism evidence="1 2">
    <name type="scientific">Lasiodiplodia mahajangana</name>
    <dbReference type="NCBI Taxonomy" id="1108764"/>
    <lineage>
        <taxon>Eukaryota</taxon>
        <taxon>Fungi</taxon>
        <taxon>Dikarya</taxon>
        <taxon>Ascomycota</taxon>
        <taxon>Pezizomycotina</taxon>
        <taxon>Dothideomycetes</taxon>
        <taxon>Dothideomycetes incertae sedis</taxon>
        <taxon>Botryosphaeriales</taxon>
        <taxon>Botryosphaeriaceae</taxon>
        <taxon>Lasiodiplodia</taxon>
    </lineage>
</organism>
<proteinExistence type="predicted"/>
<protein>
    <submittedName>
        <fullName evidence="1">Uncharacterized protein</fullName>
    </submittedName>
</protein>
<accession>A0ACC2JA73</accession>
<reference evidence="1" key="1">
    <citation type="submission" date="2022-12" db="EMBL/GenBank/DDBJ databases">
        <title>Genome Sequence of Lasiodiplodia mahajangana.</title>
        <authorList>
            <person name="Buettner E."/>
        </authorList>
    </citation>
    <scope>NUCLEOTIDE SEQUENCE</scope>
    <source>
        <strain evidence="1">VT137</strain>
    </source>
</reference>
<dbReference type="Proteomes" id="UP001153332">
    <property type="component" value="Unassembled WGS sequence"/>
</dbReference>
<evidence type="ECO:0000313" key="1">
    <source>
        <dbReference type="EMBL" id="KAJ8124227.1"/>
    </source>
</evidence>
<evidence type="ECO:0000313" key="2">
    <source>
        <dbReference type="Proteomes" id="UP001153332"/>
    </source>
</evidence>